<evidence type="ECO:0000259" key="2">
    <source>
        <dbReference type="Pfam" id="PF04773"/>
    </source>
</evidence>
<dbReference type="Gene3D" id="3.55.50.30">
    <property type="match status" value="1"/>
</dbReference>
<dbReference type="GO" id="GO:0016989">
    <property type="term" value="F:sigma factor antagonist activity"/>
    <property type="evidence" value="ECO:0007669"/>
    <property type="project" value="TreeGrafter"/>
</dbReference>
<dbReference type="KEGG" id="srho:HH216_17075"/>
<gene>
    <name evidence="4" type="ORF">HH216_17075</name>
</gene>
<dbReference type="EMBL" id="CP051677">
    <property type="protein sequence ID" value="QJD79937.1"/>
    <property type="molecule type" value="Genomic_DNA"/>
</dbReference>
<evidence type="ECO:0000313" key="5">
    <source>
        <dbReference type="Proteomes" id="UP000501128"/>
    </source>
</evidence>
<dbReference type="InterPro" id="IPR012373">
    <property type="entry name" value="Ferrdict_sens_TM"/>
</dbReference>
<protein>
    <submittedName>
        <fullName evidence="4">FecR family protein</fullName>
    </submittedName>
</protein>
<evidence type="ECO:0000259" key="3">
    <source>
        <dbReference type="Pfam" id="PF16344"/>
    </source>
</evidence>
<reference evidence="4 5" key="1">
    <citation type="submission" date="2020-04" db="EMBL/GenBank/DDBJ databases">
        <title>Genome sequencing of novel species.</title>
        <authorList>
            <person name="Heo J."/>
            <person name="Kim S.-J."/>
            <person name="Kim J.-S."/>
            <person name="Hong S.-B."/>
            <person name="Kwon S.-W."/>
        </authorList>
    </citation>
    <scope>NUCLEOTIDE SEQUENCE [LARGE SCALE GENOMIC DNA]</scope>
    <source>
        <strain evidence="4 5">CJU-R4</strain>
    </source>
</reference>
<dbReference type="Proteomes" id="UP000501128">
    <property type="component" value="Chromosome"/>
</dbReference>
<evidence type="ECO:0000313" key="4">
    <source>
        <dbReference type="EMBL" id="QJD79937.1"/>
    </source>
</evidence>
<keyword evidence="1" id="KW-1133">Transmembrane helix</keyword>
<evidence type="ECO:0000256" key="1">
    <source>
        <dbReference type="SAM" id="Phobius"/>
    </source>
</evidence>
<name>A0A7L5DVF7_9BACT</name>
<keyword evidence="1" id="KW-0472">Membrane</keyword>
<dbReference type="PANTHER" id="PTHR30273">
    <property type="entry name" value="PERIPLASMIC SIGNAL SENSOR AND SIGMA FACTOR ACTIVATOR FECR-RELATED"/>
    <property type="match status" value="1"/>
</dbReference>
<dbReference type="PIRSF" id="PIRSF018266">
    <property type="entry name" value="FecR"/>
    <property type="match status" value="1"/>
</dbReference>
<dbReference type="Pfam" id="PF16344">
    <property type="entry name" value="FecR_C"/>
    <property type="match status" value="1"/>
</dbReference>
<dbReference type="RefSeq" id="WP_169551898.1">
    <property type="nucleotide sequence ID" value="NZ_CP051677.1"/>
</dbReference>
<feature type="transmembrane region" description="Helical" evidence="1">
    <location>
        <begin position="99"/>
        <end position="120"/>
    </location>
</feature>
<dbReference type="Pfam" id="PF04773">
    <property type="entry name" value="FecR"/>
    <property type="match status" value="1"/>
</dbReference>
<keyword evidence="1" id="KW-0812">Transmembrane</keyword>
<feature type="domain" description="Protein FecR C-terminal" evidence="3">
    <location>
        <begin position="290"/>
        <end position="355"/>
    </location>
</feature>
<dbReference type="AlphaFoldDB" id="A0A7L5DVF7"/>
<dbReference type="PANTHER" id="PTHR30273:SF2">
    <property type="entry name" value="PROTEIN FECR"/>
    <property type="match status" value="1"/>
</dbReference>
<organism evidence="4 5">
    <name type="scientific">Spirosoma rhododendri</name>
    <dbReference type="NCBI Taxonomy" id="2728024"/>
    <lineage>
        <taxon>Bacteria</taxon>
        <taxon>Pseudomonadati</taxon>
        <taxon>Bacteroidota</taxon>
        <taxon>Cytophagia</taxon>
        <taxon>Cytophagales</taxon>
        <taxon>Cytophagaceae</taxon>
        <taxon>Spirosoma</taxon>
    </lineage>
</organism>
<proteinExistence type="predicted"/>
<keyword evidence="5" id="KW-1185">Reference proteome</keyword>
<dbReference type="Gene3D" id="2.60.120.1440">
    <property type="match status" value="1"/>
</dbReference>
<accession>A0A7L5DVF7</accession>
<feature type="domain" description="FecR protein" evidence="2">
    <location>
        <begin position="150"/>
        <end position="235"/>
    </location>
</feature>
<sequence>MNNFSNYTADDLAADPTFAEWVRRPDDPRYAFWAGWVAQHPEQQETIVQAVILVQAIHGLYDTDELVDRHLRENVQRIVTTAQSTDWRPDKVVGQRATWWQWSSVAAAAVLLVVAGFWYVQSPTRLTGSSSPATTAELALIERSNTGTHPMTVLLSDGSVVTLEPNSWLSYPRTFAADTRLVNLSGEAFFDIRKNPKRPFLIRTDRSVTRVLGTSFRIRAFQQKPVSVLVRTGRVAVYALDKAGNPSDASTKSDVLLPNQQVEIADGVLTKRNVLNRSAVAPIQVGPTEISFDDRPVADVLTTLAQLYEVTISFDADRLSSCRITTSFADETLPERLSSICRAIGATYRIGADRIDVMSQGCSPATNFTN</sequence>
<dbReference type="InterPro" id="IPR006860">
    <property type="entry name" value="FecR"/>
</dbReference>
<dbReference type="InterPro" id="IPR032508">
    <property type="entry name" value="FecR_C"/>
</dbReference>